<protein>
    <submittedName>
        <fullName evidence="2">Uncharacterized protein</fullName>
    </submittedName>
</protein>
<keyword evidence="3" id="KW-1185">Reference proteome</keyword>
<dbReference type="SUPFAM" id="SSF53474">
    <property type="entry name" value="alpha/beta-Hydrolases"/>
    <property type="match status" value="1"/>
</dbReference>
<comment type="caution">
    <text evidence="2">The sequence shown here is derived from an EMBL/GenBank/DDBJ whole genome shotgun (WGS) entry which is preliminary data.</text>
</comment>
<dbReference type="OrthoDB" id="2369073at2759"/>
<organism evidence="2 3">
    <name type="scientific">Tribonema minus</name>
    <dbReference type="NCBI Taxonomy" id="303371"/>
    <lineage>
        <taxon>Eukaryota</taxon>
        <taxon>Sar</taxon>
        <taxon>Stramenopiles</taxon>
        <taxon>Ochrophyta</taxon>
        <taxon>PX clade</taxon>
        <taxon>Xanthophyceae</taxon>
        <taxon>Tribonematales</taxon>
        <taxon>Tribonemataceae</taxon>
        <taxon>Tribonema</taxon>
    </lineage>
</organism>
<dbReference type="EMBL" id="JAFCMP010000246">
    <property type="protein sequence ID" value="KAG5182419.1"/>
    <property type="molecule type" value="Genomic_DNA"/>
</dbReference>
<accession>A0A835Z3H7</accession>
<dbReference type="GO" id="GO:0016787">
    <property type="term" value="F:hydrolase activity"/>
    <property type="evidence" value="ECO:0007669"/>
    <property type="project" value="InterPro"/>
</dbReference>
<dbReference type="Gene3D" id="3.40.50.1820">
    <property type="entry name" value="alpha/beta hydrolase"/>
    <property type="match status" value="1"/>
</dbReference>
<dbReference type="Pfam" id="PF06821">
    <property type="entry name" value="Ser_hydrolase"/>
    <property type="match status" value="1"/>
</dbReference>
<dbReference type="PANTHER" id="PTHR15394:SF3">
    <property type="entry name" value="SERINE HYDROLASE RBBP9"/>
    <property type="match status" value="1"/>
</dbReference>
<feature type="region of interest" description="Disordered" evidence="1">
    <location>
        <begin position="165"/>
        <end position="227"/>
    </location>
</feature>
<name>A0A835Z3H7_9STRA</name>
<dbReference type="PANTHER" id="PTHR15394">
    <property type="entry name" value="SERINE HYDROLASE RBBP9"/>
    <property type="match status" value="1"/>
</dbReference>
<proteinExistence type="predicted"/>
<dbReference type="InterPro" id="IPR010662">
    <property type="entry name" value="RBBP9/YdeN"/>
</dbReference>
<sequence>MSTVKRVVIVPGNGCVPVARCNWYAWMANQIRMRGLAETVELRDMPDPYVARESAWLPFIVNEMGAGEDTVVVGHSSGAVAAMRLCETQKLAGVLLTQRLAGVLLVSACHTDLGDDNERASGYYSRPWRWDAIRANAGALLQLHSADDPLIPVAEARHVAASLRLSSSSSNSSSSSAQVGSSGSSSSSGGGGGGGGGGGSGSGGGNGSSQSLGEYRELKRQSHFFEPSEDLMAALRDVIESANAK</sequence>
<evidence type="ECO:0000313" key="3">
    <source>
        <dbReference type="Proteomes" id="UP000664859"/>
    </source>
</evidence>
<dbReference type="Proteomes" id="UP000664859">
    <property type="component" value="Unassembled WGS sequence"/>
</dbReference>
<evidence type="ECO:0000313" key="2">
    <source>
        <dbReference type="EMBL" id="KAG5182419.1"/>
    </source>
</evidence>
<evidence type="ECO:0000256" key="1">
    <source>
        <dbReference type="SAM" id="MobiDB-lite"/>
    </source>
</evidence>
<dbReference type="AlphaFoldDB" id="A0A835Z3H7"/>
<feature type="compositionally biased region" description="Gly residues" evidence="1">
    <location>
        <begin position="188"/>
        <end position="207"/>
    </location>
</feature>
<dbReference type="InterPro" id="IPR029058">
    <property type="entry name" value="AB_hydrolase_fold"/>
</dbReference>
<gene>
    <name evidence="2" type="ORF">JKP88DRAFT_319000</name>
</gene>
<reference evidence="2" key="1">
    <citation type="submission" date="2021-02" db="EMBL/GenBank/DDBJ databases">
        <title>First Annotated Genome of the Yellow-green Alga Tribonema minus.</title>
        <authorList>
            <person name="Mahan K.M."/>
        </authorList>
    </citation>
    <scope>NUCLEOTIDE SEQUENCE</scope>
    <source>
        <strain evidence="2">UTEX B ZZ1240</strain>
    </source>
</reference>
<feature type="compositionally biased region" description="Low complexity" evidence="1">
    <location>
        <begin position="166"/>
        <end position="187"/>
    </location>
</feature>